<evidence type="ECO:0000256" key="9">
    <source>
        <dbReference type="ARBA" id="ARBA00037295"/>
    </source>
</evidence>
<feature type="transmembrane region" description="Helical" evidence="12">
    <location>
        <begin position="198"/>
        <end position="219"/>
    </location>
</feature>
<comment type="similarity">
    <text evidence="2">Belongs to the major facilitator superfamily. Metabolite:H+ Symporter (MHS) family (TC 2.A.1.6) family.</text>
</comment>
<dbReference type="Pfam" id="PF07690">
    <property type="entry name" value="MFS_1"/>
    <property type="match status" value="1"/>
</dbReference>
<keyword evidence="15" id="KW-1185">Reference proteome</keyword>
<feature type="region of interest" description="Disordered" evidence="11">
    <location>
        <begin position="441"/>
        <end position="460"/>
    </location>
</feature>
<feature type="transmembrane region" description="Helical" evidence="12">
    <location>
        <begin position="122"/>
        <end position="142"/>
    </location>
</feature>
<evidence type="ECO:0000256" key="7">
    <source>
        <dbReference type="ARBA" id="ARBA00022989"/>
    </source>
</evidence>
<dbReference type="PANTHER" id="PTHR43045:SF1">
    <property type="entry name" value="SHIKIMATE TRANSPORTER"/>
    <property type="match status" value="1"/>
</dbReference>
<proteinExistence type="inferred from homology"/>
<evidence type="ECO:0000256" key="1">
    <source>
        <dbReference type="ARBA" id="ARBA00004651"/>
    </source>
</evidence>
<protein>
    <recommendedName>
        <fullName evidence="10">Putative proline/betaine transporter</fullName>
    </recommendedName>
</protein>
<feature type="transmembrane region" description="Helical" evidence="12">
    <location>
        <begin position="62"/>
        <end position="86"/>
    </location>
</feature>
<dbReference type="PROSITE" id="PS50850">
    <property type="entry name" value="MFS"/>
    <property type="match status" value="1"/>
</dbReference>
<name>A0A4R5BN35_9PSEU</name>
<keyword evidence="6" id="KW-0769">Symport</keyword>
<feature type="transmembrane region" description="Helical" evidence="12">
    <location>
        <begin position="343"/>
        <end position="367"/>
    </location>
</feature>
<feature type="transmembrane region" description="Helical" evidence="12">
    <location>
        <begin position="98"/>
        <end position="116"/>
    </location>
</feature>
<keyword evidence="3" id="KW-0813">Transport</keyword>
<comment type="function">
    <text evidence="9">May be a proton symporter involved in the uptake of osmolytes such as proline and glycine betaine.</text>
</comment>
<dbReference type="PROSITE" id="PS00217">
    <property type="entry name" value="SUGAR_TRANSPORT_2"/>
    <property type="match status" value="1"/>
</dbReference>
<dbReference type="PROSITE" id="PS00216">
    <property type="entry name" value="SUGAR_TRANSPORT_1"/>
    <property type="match status" value="1"/>
</dbReference>
<feature type="transmembrane region" description="Helical" evidence="12">
    <location>
        <begin position="387"/>
        <end position="408"/>
    </location>
</feature>
<dbReference type="GO" id="GO:0015293">
    <property type="term" value="F:symporter activity"/>
    <property type="evidence" value="ECO:0007669"/>
    <property type="project" value="UniProtKB-KW"/>
</dbReference>
<dbReference type="EMBL" id="SMLA01000024">
    <property type="protein sequence ID" value="TDD87285.1"/>
    <property type="molecule type" value="Genomic_DNA"/>
</dbReference>
<feature type="transmembrane region" description="Helical" evidence="12">
    <location>
        <begin position="414"/>
        <end position="432"/>
    </location>
</feature>
<dbReference type="FunFam" id="1.20.1250.20:FF:000001">
    <property type="entry name" value="Dicarboxylate MFS transporter"/>
    <property type="match status" value="1"/>
</dbReference>
<comment type="caution">
    <text evidence="14">The sequence shown here is derived from an EMBL/GenBank/DDBJ whole genome shotgun (WGS) entry which is preliminary data.</text>
</comment>
<dbReference type="InterPro" id="IPR020846">
    <property type="entry name" value="MFS_dom"/>
</dbReference>
<dbReference type="InterPro" id="IPR036259">
    <property type="entry name" value="MFS_trans_sf"/>
</dbReference>
<evidence type="ECO:0000256" key="3">
    <source>
        <dbReference type="ARBA" id="ARBA00022448"/>
    </source>
</evidence>
<evidence type="ECO:0000256" key="12">
    <source>
        <dbReference type="SAM" id="Phobius"/>
    </source>
</evidence>
<keyword evidence="4" id="KW-1003">Cell membrane</keyword>
<gene>
    <name evidence="14" type="ORF">E1202_17075</name>
</gene>
<evidence type="ECO:0000256" key="2">
    <source>
        <dbReference type="ARBA" id="ARBA00008240"/>
    </source>
</evidence>
<dbReference type="SUPFAM" id="SSF103473">
    <property type="entry name" value="MFS general substrate transporter"/>
    <property type="match status" value="1"/>
</dbReference>
<dbReference type="CDD" id="cd17369">
    <property type="entry name" value="MFS_ShiA_like"/>
    <property type="match status" value="1"/>
</dbReference>
<feature type="transmembrane region" description="Helical" evidence="12">
    <location>
        <begin position="253"/>
        <end position="273"/>
    </location>
</feature>
<evidence type="ECO:0000256" key="5">
    <source>
        <dbReference type="ARBA" id="ARBA00022692"/>
    </source>
</evidence>
<evidence type="ECO:0000313" key="15">
    <source>
        <dbReference type="Proteomes" id="UP000294723"/>
    </source>
</evidence>
<keyword evidence="8 12" id="KW-0472">Membrane</keyword>
<reference evidence="14 15" key="1">
    <citation type="submission" date="2019-03" db="EMBL/GenBank/DDBJ databases">
        <title>Draft genome sequences of novel Actinobacteria.</title>
        <authorList>
            <person name="Sahin N."/>
            <person name="Ay H."/>
            <person name="Saygin H."/>
        </authorList>
    </citation>
    <scope>NUCLEOTIDE SEQUENCE [LARGE SCALE GENOMIC DNA]</scope>
    <source>
        <strain evidence="14 15">5K548</strain>
    </source>
</reference>
<dbReference type="Gene3D" id="1.20.1250.20">
    <property type="entry name" value="MFS general substrate transporter like domains"/>
    <property type="match status" value="2"/>
</dbReference>
<evidence type="ECO:0000256" key="6">
    <source>
        <dbReference type="ARBA" id="ARBA00022847"/>
    </source>
</evidence>
<feature type="domain" description="Major facilitator superfamily (MFS) profile" evidence="13">
    <location>
        <begin position="25"/>
        <end position="437"/>
    </location>
</feature>
<accession>A0A4R5BN35</accession>
<evidence type="ECO:0000256" key="11">
    <source>
        <dbReference type="SAM" id="MobiDB-lite"/>
    </source>
</evidence>
<dbReference type="AlphaFoldDB" id="A0A4R5BN35"/>
<comment type="subcellular location">
    <subcellularLocation>
        <location evidence="1">Cell membrane</location>
        <topology evidence="1">Multi-pass membrane protein</topology>
    </subcellularLocation>
</comment>
<dbReference type="InterPro" id="IPR011701">
    <property type="entry name" value="MFS"/>
</dbReference>
<organism evidence="14 15">
    <name type="scientific">Saccharopolyspora karakumensis</name>
    <dbReference type="NCBI Taxonomy" id="2530386"/>
    <lineage>
        <taxon>Bacteria</taxon>
        <taxon>Bacillati</taxon>
        <taxon>Actinomycetota</taxon>
        <taxon>Actinomycetes</taxon>
        <taxon>Pseudonocardiales</taxon>
        <taxon>Pseudonocardiaceae</taxon>
        <taxon>Saccharopolyspora</taxon>
    </lineage>
</organism>
<dbReference type="InterPro" id="IPR005829">
    <property type="entry name" value="Sugar_transporter_CS"/>
</dbReference>
<evidence type="ECO:0000256" key="10">
    <source>
        <dbReference type="ARBA" id="ARBA00039918"/>
    </source>
</evidence>
<sequence length="460" mass="47550">MPDEPRTRPAPAASDAPDRAVLRRVAGAALLGSALEWYDYFLFGAAAALVFGEVFFPSQDPTVAVLLSLATFGAGFVARPVGAVVFGRIGDKHGRRPALVATVLVMGLATTAMALIPSHATIGVGAPALLVITRLLQGMGSGAEYSGASVFAVEYAPPNRRGLYGSLSAAGVYLGMVLSSAAVLLVTAVTTDEQFASWGWRLPFLASLVLVAMGLWIRVRLDETPEFEREIAVDDDTAPGPLRTVLRTQWRSMVLVAALVAAPLALSHLYQVFALSYLDEKGYSPGIGTLGLVIAGFTVMITAPLAGLASDRFGRRPVLMAGAGFAIAFAFPFFWLVDTGRPGLAVLAMAIAQGGSVGIAFGVQGVLLSELFSTGARYSGAAISREAAAVVFGGFAPFLAVALSTTAGGAPWPVALYVIGLGLITLIGGWFAPETARRGLAGSRPPTAGPIEGDTASPAR</sequence>
<feature type="transmembrane region" description="Helical" evidence="12">
    <location>
        <begin position="37"/>
        <end position="56"/>
    </location>
</feature>
<keyword evidence="5 12" id="KW-0812">Transmembrane</keyword>
<evidence type="ECO:0000256" key="8">
    <source>
        <dbReference type="ARBA" id="ARBA00023136"/>
    </source>
</evidence>
<feature type="transmembrane region" description="Helical" evidence="12">
    <location>
        <begin position="285"/>
        <end position="306"/>
    </location>
</feature>
<evidence type="ECO:0000256" key="4">
    <source>
        <dbReference type="ARBA" id="ARBA00022475"/>
    </source>
</evidence>
<dbReference type="RefSeq" id="WP_132684146.1">
    <property type="nucleotide sequence ID" value="NZ_SMLA01000024.1"/>
</dbReference>
<dbReference type="GO" id="GO:0005886">
    <property type="term" value="C:plasma membrane"/>
    <property type="evidence" value="ECO:0007669"/>
    <property type="project" value="UniProtKB-SubCell"/>
</dbReference>
<feature type="transmembrane region" description="Helical" evidence="12">
    <location>
        <begin position="318"/>
        <end position="337"/>
    </location>
</feature>
<keyword evidence="7 12" id="KW-1133">Transmembrane helix</keyword>
<evidence type="ECO:0000313" key="14">
    <source>
        <dbReference type="EMBL" id="TDD87285.1"/>
    </source>
</evidence>
<feature type="transmembrane region" description="Helical" evidence="12">
    <location>
        <begin position="163"/>
        <end position="186"/>
    </location>
</feature>
<evidence type="ECO:0000259" key="13">
    <source>
        <dbReference type="PROSITE" id="PS50850"/>
    </source>
</evidence>
<dbReference type="PANTHER" id="PTHR43045">
    <property type="entry name" value="SHIKIMATE TRANSPORTER"/>
    <property type="match status" value="1"/>
</dbReference>
<dbReference type="Proteomes" id="UP000294723">
    <property type="component" value="Unassembled WGS sequence"/>
</dbReference>